<name>A0ABR6HM52_9RHOB</name>
<evidence type="ECO:0000313" key="3">
    <source>
        <dbReference type="Proteomes" id="UP000576152"/>
    </source>
</evidence>
<comment type="caution">
    <text evidence="2">The sequence shown here is derived from an EMBL/GenBank/DDBJ whole genome shotgun (WGS) entry which is preliminary data.</text>
</comment>
<proteinExistence type="predicted"/>
<dbReference type="Pfam" id="PF00583">
    <property type="entry name" value="Acetyltransf_1"/>
    <property type="match status" value="1"/>
</dbReference>
<dbReference type="CDD" id="cd04301">
    <property type="entry name" value="NAT_SF"/>
    <property type="match status" value="1"/>
</dbReference>
<dbReference type="SUPFAM" id="SSF55729">
    <property type="entry name" value="Acyl-CoA N-acyltransferases (Nat)"/>
    <property type="match status" value="1"/>
</dbReference>
<evidence type="ECO:0000313" key="2">
    <source>
        <dbReference type="EMBL" id="MBB3711621.1"/>
    </source>
</evidence>
<dbReference type="EMBL" id="JACIBX010000003">
    <property type="protein sequence ID" value="MBB3711621.1"/>
    <property type="molecule type" value="Genomic_DNA"/>
</dbReference>
<dbReference type="PROSITE" id="PS51186">
    <property type="entry name" value="GNAT"/>
    <property type="match status" value="1"/>
</dbReference>
<dbReference type="InterPro" id="IPR000182">
    <property type="entry name" value="GNAT_dom"/>
</dbReference>
<dbReference type="RefSeq" id="WP_246391114.1">
    <property type="nucleotide sequence ID" value="NZ_JACIBX010000003.1"/>
</dbReference>
<protein>
    <submittedName>
        <fullName evidence="2">GNAT superfamily N-acetyltransferase</fullName>
    </submittedName>
</protein>
<dbReference type="Proteomes" id="UP000576152">
    <property type="component" value="Unassembled WGS sequence"/>
</dbReference>
<evidence type="ECO:0000259" key="1">
    <source>
        <dbReference type="PROSITE" id="PS51186"/>
    </source>
</evidence>
<organism evidence="2 3">
    <name type="scientific">Limimaricola variabilis</name>
    <dbReference type="NCBI Taxonomy" id="1492771"/>
    <lineage>
        <taxon>Bacteria</taxon>
        <taxon>Pseudomonadati</taxon>
        <taxon>Pseudomonadota</taxon>
        <taxon>Alphaproteobacteria</taxon>
        <taxon>Rhodobacterales</taxon>
        <taxon>Paracoccaceae</taxon>
        <taxon>Limimaricola</taxon>
    </lineage>
</organism>
<accession>A0ABR6HM52</accession>
<gene>
    <name evidence="2" type="ORF">FHS00_001192</name>
</gene>
<keyword evidence="3" id="KW-1185">Reference proteome</keyword>
<dbReference type="Gene3D" id="3.40.630.30">
    <property type="match status" value="1"/>
</dbReference>
<feature type="domain" description="N-acetyltransferase" evidence="1">
    <location>
        <begin position="1"/>
        <end position="138"/>
    </location>
</feature>
<dbReference type="InterPro" id="IPR016181">
    <property type="entry name" value="Acyl_CoA_acyltransferase"/>
</dbReference>
<sequence>MQIRKARADDAAGMSAVLAAAVLAEWGSDRPRDAAHVQAHYVAHPASVLCSVAVDEGRVCGFQSLKRAWPGNPYDVTPGWGIIGTYMAPAARGRGLGRSLFAATETAARRAARHRRHDRRLEYPGARLLREAGVRDLS</sequence>
<reference evidence="2 3" key="1">
    <citation type="submission" date="2020-08" db="EMBL/GenBank/DDBJ databases">
        <title>Genomic Encyclopedia of Type Strains, Phase III (KMG-III): the genomes of soil and plant-associated and newly described type strains.</title>
        <authorList>
            <person name="Whitman W."/>
        </authorList>
    </citation>
    <scope>NUCLEOTIDE SEQUENCE [LARGE SCALE GENOMIC DNA]</scope>
    <source>
        <strain evidence="2 3">CECT 8572</strain>
    </source>
</reference>